<protein>
    <submittedName>
        <fullName evidence="2">Uncharacterized protein</fullName>
    </submittedName>
</protein>
<gene>
    <name evidence="2" type="ORF">K443DRAFT_13347</name>
</gene>
<reference evidence="3" key="2">
    <citation type="submission" date="2015-01" db="EMBL/GenBank/DDBJ databases">
        <title>Evolutionary Origins and Diversification of the Mycorrhizal Mutualists.</title>
        <authorList>
            <consortium name="DOE Joint Genome Institute"/>
            <consortium name="Mycorrhizal Genomics Consortium"/>
            <person name="Kohler A."/>
            <person name="Kuo A."/>
            <person name="Nagy L.G."/>
            <person name="Floudas D."/>
            <person name="Copeland A."/>
            <person name="Barry K.W."/>
            <person name="Cichocki N."/>
            <person name="Veneault-Fourrey C."/>
            <person name="LaButti K."/>
            <person name="Lindquist E.A."/>
            <person name="Lipzen A."/>
            <person name="Lundell T."/>
            <person name="Morin E."/>
            <person name="Murat C."/>
            <person name="Riley R."/>
            <person name="Ohm R."/>
            <person name="Sun H."/>
            <person name="Tunlid A."/>
            <person name="Henrissat B."/>
            <person name="Grigoriev I.V."/>
            <person name="Hibbett D.S."/>
            <person name="Martin F."/>
        </authorList>
    </citation>
    <scope>NUCLEOTIDE SEQUENCE [LARGE SCALE GENOMIC DNA]</scope>
    <source>
        <strain evidence="3">LaAM-08-1</strain>
    </source>
</reference>
<feature type="region of interest" description="Disordered" evidence="1">
    <location>
        <begin position="190"/>
        <end position="283"/>
    </location>
</feature>
<feature type="region of interest" description="Disordered" evidence="1">
    <location>
        <begin position="324"/>
        <end position="343"/>
    </location>
</feature>
<feature type="region of interest" description="Disordered" evidence="1">
    <location>
        <begin position="1"/>
        <end position="93"/>
    </location>
</feature>
<evidence type="ECO:0000256" key="1">
    <source>
        <dbReference type="SAM" id="MobiDB-lite"/>
    </source>
</evidence>
<dbReference type="STRING" id="1095629.A0A0C9WVJ5"/>
<feature type="compositionally biased region" description="Polar residues" evidence="1">
    <location>
        <begin position="269"/>
        <end position="278"/>
    </location>
</feature>
<sequence>MSPQRVADAARVSPYSYSQGSILGPEGSAQDQRGKAKKIKGRLRERNSRLEEDGLDIEPPSPRSLANTNRGGARRSYRGGRRGTYDDVPNDPPPSFQEAILTPPMSVCSSASSTLIHPVAPSPFAVALEPTIQPPAVSTSRQLIAQQANEETGWDSDDSLEIIDNDVFLPSGDELEQRVKNDWRHRRGVEFPAPASLQPESSNLATTSPLRRAAVPNSPSALEAEVEETSEVQLHRNPSLSPKRRLTLSPLRTLFPTRPHDAEDRSLSAHPSPSTSPYGPSRSTAFFRSTTSLASSSLLKFPLTTGSITGKGDGLMLRRLFSHKGKEKESHKGKEKEKLDSWEILPEGRSQLPRQQTRSELSKFAENPTSLMSAMASIANESTTSMGTSPTRCQSFSYGSPAVEPFRAASPSTTIPDSPSDTPTHDKSFLSTHPLSLRDVKVVSTPFVKRSVRQRSPAPLSPTSTIINAEGADTVGPPLTSVRTRMNPKIKQTAPVARASSPLSIDPWRVDDASQSTVLFQQALETPLPLTPIHRSHFDYSRDGAMTSVFAPIPARPQHSRDFPFLHSTMSEISTVKAQHPSFNEPMTPTSRRHYAGRPLPRPPVTTRAPIDSTYGSNDNLFNESMGRSNTHCPEGLLIDLDDISLMTGSSTSGTTTPHTEEGRVRPAVSHGSTSPTSTDLIDLSPETPRQPESVSLDSSDPSLRSFAGTDLALLASNLTDNQSDGGDYDVSLSGLGWPGVTLNSPQGSPSDFGALRAREPPTKVWNLASDQMHAERQRQRQYITARAY</sequence>
<evidence type="ECO:0000313" key="3">
    <source>
        <dbReference type="Proteomes" id="UP000054477"/>
    </source>
</evidence>
<feature type="compositionally biased region" description="Low complexity" evidence="1">
    <location>
        <begin position="410"/>
        <end position="422"/>
    </location>
</feature>
<organism evidence="2 3">
    <name type="scientific">Laccaria amethystina LaAM-08-1</name>
    <dbReference type="NCBI Taxonomy" id="1095629"/>
    <lineage>
        <taxon>Eukaryota</taxon>
        <taxon>Fungi</taxon>
        <taxon>Dikarya</taxon>
        <taxon>Basidiomycota</taxon>
        <taxon>Agaricomycotina</taxon>
        <taxon>Agaricomycetes</taxon>
        <taxon>Agaricomycetidae</taxon>
        <taxon>Agaricales</taxon>
        <taxon>Agaricineae</taxon>
        <taxon>Hydnangiaceae</taxon>
        <taxon>Laccaria</taxon>
    </lineage>
</organism>
<feature type="region of interest" description="Disordered" evidence="1">
    <location>
        <begin position="648"/>
        <end position="702"/>
    </location>
</feature>
<feature type="compositionally biased region" description="Low complexity" evidence="1">
    <location>
        <begin position="648"/>
        <end position="657"/>
    </location>
</feature>
<feature type="compositionally biased region" description="Polar residues" evidence="1">
    <location>
        <begin position="198"/>
        <end position="209"/>
    </location>
</feature>
<feature type="compositionally biased region" description="Basic residues" evidence="1">
    <location>
        <begin position="72"/>
        <end position="81"/>
    </location>
</feature>
<feature type="compositionally biased region" description="Polar residues" evidence="1">
    <location>
        <begin position="691"/>
        <end position="702"/>
    </location>
</feature>
<feature type="compositionally biased region" description="Polar residues" evidence="1">
    <location>
        <begin position="581"/>
        <end position="590"/>
    </location>
</feature>
<proteinExistence type="predicted"/>
<dbReference type="EMBL" id="KN838885">
    <property type="protein sequence ID" value="KIJ92778.1"/>
    <property type="molecule type" value="Genomic_DNA"/>
</dbReference>
<dbReference type="OrthoDB" id="8062037at2759"/>
<reference evidence="2 3" key="1">
    <citation type="submission" date="2014-04" db="EMBL/GenBank/DDBJ databases">
        <authorList>
            <consortium name="DOE Joint Genome Institute"/>
            <person name="Kuo A."/>
            <person name="Kohler A."/>
            <person name="Nagy L.G."/>
            <person name="Floudas D."/>
            <person name="Copeland A."/>
            <person name="Barry K.W."/>
            <person name="Cichocki N."/>
            <person name="Veneault-Fourrey C."/>
            <person name="LaButti K."/>
            <person name="Lindquist E.A."/>
            <person name="Lipzen A."/>
            <person name="Lundell T."/>
            <person name="Morin E."/>
            <person name="Murat C."/>
            <person name="Sun H."/>
            <person name="Tunlid A."/>
            <person name="Henrissat B."/>
            <person name="Grigoriev I.V."/>
            <person name="Hibbett D.S."/>
            <person name="Martin F."/>
            <person name="Nordberg H.P."/>
            <person name="Cantor M.N."/>
            <person name="Hua S.X."/>
        </authorList>
    </citation>
    <scope>NUCLEOTIDE SEQUENCE [LARGE SCALE GENOMIC DNA]</scope>
    <source>
        <strain evidence="2 3">LaAM-08-1</strain>
    </source>
</reference>
<evidence type="ECO:0000313" key="2">
    <source>
        <dbReference type="EMBL" id="KIJ92778.1"/>
    </source>
</evidence>
<feature type="region of interest" description="Disordered" evidence="1">
    <location>
        <begin position="402"/>
        <end position="427"/>
    </location>
</feature>
<dbReference type="Proteomes" id="UP000054477">
    <property type="component" value="Unassembled WGS sequence"/>
</dbReference>
<keyword evidence="3" id="KW-1185">Reference proteome</keyword>
<feature type="compositionally biased region" description="Polar residues" evidence="1">
    <location>
        <begin position="671"/>
        <end position="680"/>
    </location>
</feature>
<feature type="compositionally biased region" description="Basic and acidic residues" evidence="1">
    <location>
        <begin position="258"/>
        <end position="267"/>
    </location>
</feature>
<dbReference type="AlphaFoldDB" id="A0A0C9WVJ5"/>
<dbReference type="HOGENOM" id="CLU_339199_0_0_1"/>
<feature type="region of interest" description="Disordered" evidence="1">
    <location>
        <begin position="454"/>
        <end position="479"/>
    </location>
</feature>
<name>A0A0C9WVJ5_9AGAR</name>
<accession>A0A0C9WVJ5</accession>
<feature type="region of interest" description="Disordered" evidence="1">
    <location>
        <begin position="581"/>
        <end position="618"/>
    </location>
</feature>
<feature type="compositionally biased region" description="Basic and acidic residues" evidence="1">
    <location>
        <begin position="324"/>
        <end position="341"/>
    </location>
</feature>
<feature type="compositionally biased region" description="Basic and acidic residues" evidence="1">
    <location>
        <begin position="42"/>
        <end position="52"/>
    </location>
</feature>